<reference evidence="1 2" key="1">
    <citation type="submission" date="2018-06" db="EMBL/GenBank/DDBJ databases">
        <authorList>
            <consortium name="Pathogen Informatics"/>
            <person name="Doyle S."/>
        </authorList>
    </citation>
    <scope>NUCLEOTIDE SEQUENCE [LARGE SCALE GENOMIC DNA]</scope>
    <source>
        <strain evidence="1 2">NCTC10851</strain>
    </source>
</reference>
<keyword evidence="1" id="KW-0808">Transferase</keyword>
<evidence type="ECO:0000313" key="1">
    <source>
        <dbReference type="EMBL" id="SUU36184.1"/>
    </source>
</evidence>
<dbReference type="EMBL" id="UFSB01000001">
    <property type="protein sequence ID" value="SUU36184.1"/>
    <property type="molecule type" value="Genomic_DNA"/>
</dbReference>
<accession>A0A380VDM1</accession>
<dbReference type="SUPFAM" id="SSF56112">
    <property type="entry name" value="Protein kinase-like (PK-like)"/>
    <property type="match status" value="1"/>
</dbReference>
<keyword evidence="1" id="KW-0418">Kinase</keyword>
<dbReference type="AlphaFoldDB" id="A0A380VDM1"/>
<sequence length="258" mass="30410">MDNNMINQDVAEFSKRIEHLLQVNPNKRILRFEYKGQIFWLKQPEKLRGIWNLLKPNPQKAFVRETVILQRFMQMGAPVPKLVLSGEHFFVLEDGGLTIADWLEDPQLSEARKMQILRDAVQALIDLHHCGFVHGRPALRDMTWKAGKVFFIDFESHSRSQNLLRKQVCDGLIFIHSLGRSKVLSDKQMRAAVDYYAQHCEAKIWQKIIDFIAKWRWLYRFLLMFKPIAKTDLIAIYRVFEHILPDLRKTLSRGSRHS</sequence>
<protein>
    <submittedName>
        <fullName evidence="1">Serine/threonine protein kinase</fullName>
    </submittedName>
</protein>
<evidence type="ECO:0000313" key="2">
    <source>
        <dbReference type="Proteomes" id="UP000254507"/>
    </source>
</evidence>
<dbReference type="Proteomes" id="UP000254507">
    <property type="component" value="Unassembled WGS sequence"/>
</dbReference>
<name>A0A380VDM1_9PAST</name>
<organism evidence="1 2">
    <name type="scientific">Actinobacillus seminis</name>
    <dbReference type="NCBI Taxonomy" id="722"/>
    <lineage>
        <taxon>Bacteria</taxon>
        <taxon>Pseudomonadati</taxon>
        <taxon>Pseudomonadota</taxon>
        <taxon>Gammaproteobacteria</taxon>
        <taxon>Pasteurellales</taxon>
        <taxon>Pasteurellaceae</taxon>
        <taxon>Actinobacillus</taxon>
    </lineage>
</organism>
<dbReference type="InterPro" id="IPR011009">
    <property type="entry name" value="Kinase-like_dom_sf"/>
</dbReference>
<gene>
    <name evidence="1" type="ORF">NCTC10851_01132</name>
</gene>
<dbReference type="GO" id="GO:0004674">
    <property type="term" value="F:protein serine/threonine kinase activity"/>
    <property type="evidence" value="ECO:0007669"/>
    <property type="project" value="UniProtKB-KW"/>
</dbReference>
<proteinExistence type="predicted"/>
<keyword evidence="1" id="KW-0723">Serine/threonine-protein kinase</keyword>